<feature type="region of interest" description="Disordered" evidence="1">
    <location>
        <begin position="153"/>
        <end position="248"/>
    </location>
</feature>
<keyword evidence="2" id="KW-0812">Transmembrane</keyword>
<keyword evidence="2" id="KW-0472">Membrane</keyword>
<dbReference type="GO" id="GO:0009966">
    <property type="term" value="P:regulation of signal transduction"/>
    <property type="evidence" value="ECO:0007669"/>
    <property type="project" value="InterPro"/>
</dbReference>
<dbReference type="EMBL" id="CM029047">
    <property type="protein sequence ID" value="KAG2582837.1"/>
    <property type="molecule type" value="Genomic_DNA"/>
</dbReference>
<evidence type="ECO:0000313" key="3">
    <source>
        <dbReference type="EMBL" id="KAG2582837.1"/>
    </source>
</evidence>
<evidence type="ECO:0000256" key="1">
    <source>
        <dbReference type="SAM" id="MobiDB-lite"/>
    </source>
</evidence>
<organism evidence="3 4">
    <name type="scientific">Panicum virgatum</name>
    <name type="common">Blackwell switchgrass</name>
    <dbReference type="NCBI Taxonomy" id="38727"/>
    <lineage>
        <taxon>Eukaryota</taxon>
        <taxon>Viridiplantae</taxon>
        <taxon>Streptophyta</taxon>
        <taxon>Embryophyta</taxon>
        <taxon>Tracheophyta</taxon>
        <taxon>Spermatophyta</taxon>
        <taxon>Magnoliopsida</taxon>
        <taxon>Liliopsida</taxon>
        <taxon>Poales</taxon>
        <taxon>Poaceae</taxon>
        <taxon>PACMAD clade</taxon>
        <taxon>Panicoideae</taxon>
        <taxon>Panicodae</taxon>
        <taxon>Paniceae</taxon>
        <taxon>Panicinae</taxon>
        <taxon>Panicum</taxon>
        <taxon>Panicum sect. Hiantes</taxon>
    </lineage>
</organism>
<feature type="transmembrane region" description="Helical" evidence="2">
    <location>
        <begin position="23"/>
        <end position="45"/>
    </location>
</feature>
<evidence type="ECO:0000256" key="2">
    <source>
        <dbReference type="SAM" id="Phobius"/>
    </source>
</evidence>
<dbReference type="InterPro" id="IPR007062">
    <property type="entry name" value="PPI-2"/>
</dbReference>
<accession>A0A8T0RAI7</accession>
<dbReference type="AlphaFoldDB" id="A0A8T0RAI7"/>
<comment type="caution">
    <text evidence="3">The sequence shown here is derived from an EMBL/GenBank/DDBJ whole genome shotgun (WGS) entry which is preliminary data.</text>
</comment>
<dbReference type="PANTHER" id="PTHR12398:SF20">
    <property type="entry name" value="PROTEIN PHOSPHATASE 1 REGULATORY INHIBITOR SUBUNIT 2"/>
    <property type="match status" value="1"/>
</dbReference>
<sequence>MIDIRDMVAHAFLVRINAIVSSYVYTLPATISCSLTLFVCIFFISSMKNLRICIMIYLTSAYFLCKGCTSINTFHQLELETSSMSSRHVKWNEDNLYEIESNKPVRQKITEPKTPYHPMIDDDGSLSPTRPFDKCLDETVQAEAILTALNGVASSSNNNSKDDGWASSDDETDAMEQEDDPEADTARLSFKEHRRAHYDEYRKVKELMRTGSLVEDEADENNRVDNSSEGKGMGKGAAVEDRKPSAQT</sequence>
<protein>
    <recommendedName>
        <fullName evidence="5">Protein phosphatase inhibitor 2</fullName>
    </recommendedName>
</protein>
<evidence type="ECO:0008006" key="5">
    <source>
        <dbReference type="Google" id="ProtNLM"/>
    </source>
</evidence>
<dbReference type="Proteomes" id="UP000823388">
    <property type="component" value="Chromosome 6K"/>
</dbReference>
<gene>
    <name evidence="3" type="ORF">PVAP13_6KG175800</name>
</gene>
<reference evidence="3" key="1">
    <citation type="submission" date="2020-05" db="EMBL/GenBank/DDBJ databases">
        <title>WGS assembly of Panicum virgatum.</title>
        <authorList>
            <person name="Lovell J.T."/>
            <person name="Jenkins J."/>
            <person name="Shu S."/>
            <person name="Juenger T.E."/>
            <person name="Schmutz J."/>
        </authorList>
    </citation>
    <scope>NUCLEOTIDE SEQUENCE</scope>
    <source>
        <strain evidence="3">AP13</strain>
    </source>
</reference>
<feature type="compositionally biased region" description="Basic and acidic residues" evidence="1">
    <location>
        <begin position="238"/>
        <end position="248"/>
    </location>
</feature>
<dbReference type="PROSITE" id="PS51257">
    <property type="entry name" value="PROKAR_LIPOPROTEIN"/>
    <property type="match status" value="1"/>
</dbReference>
<keyword evidence="4" id="KW-1185">Reference proteome</keyword>
<dbReference type="Pfam" id="PF04979">
    <property type="entry name" value="IPP-2"/>
    <property type="match status" value="1"/>
</dbReference>
<name>A0A8T0RAI7_PANVG</name>
<feature type="compositionally biased region" description="Basic and acidic residues" evidence="1">
    <location>
        <begin position="197"/>
        <end position="208"/>
    </location>
</feature>
<proteinExistence type="predicted"/>
<dbReference type="GO" id="GO:0004864">
    <property type="term" value="F:protein phosphatase inhibitor activity"/>
    <property type="evidence" value="ECO:0007669"/>
    <property type="project" value="InterPro"/>
</dbReference>
<evidence type="ECO:0000313" key="4">
    <source>
        <dbReference type="Proteomes" id="UP000823388"/>
    </source>
</evidence>
<keyword evidence="2" id="KW-1133">Transmembrane helix</keyword>
<feature type="compositionally biased region" description="Acidic residues" evidence="1">
    <location>
        <begin position="168"/>
        <end position="183"/>
    </location>
</feature>
<dbReference type="PANTHER" id="PTHR12398">
    <property type="entry name" value="PROTEIN PHOSPHATASE INHIBITOR"/>
    <property type="match status" value="1"/>
</dbReference>